<dbReference type="CDD" id="cd16724">
    <property type="entry name" value="RING-HC_MIB1_rpt1"/>
    <property type="match status" value="1"/>
</dbReference>
<name>A0AAV2TU41_CALDB</name>
<keyword evidence="2 6" id="KW-0863">Zinc-finger</keyword>
<comment type="caution">
    <text evidence="9">The sequence shown here is derived from an EMBL/GenBank/DDBJ whole genome shotgun (WGS) entry which is preliminary data.</text>
</comment>
<keyword evidence="3" id="KW-0862">Zinc</keyword>
<dbReference type="Proteomes" id="UP001497525">
    <property type="component" value="Unassembled WGS sequence"/>
</dbReference>
<reference evidence="9" key="1">
    <citation type="submission" date="2024-06" db="EMBL/GenBank/DDBJ databases">
        <authorList>
            <person name="Liu X."/>
            <person name="Lenzi L."/>
            <person name="Haldenby T S."/>
            <person name="Uol C."/>
        </authorList>
    </citation>
    <scope>NUCLEOTIDE SEQUENCE</scope>
</reference>
<evidence type="ECO:0000256" key="6">
    <source>
        <dbReference type="PROSITE-ProRule" id="PRU00175"/>
    </source>
</evidence>
<dbReference type="SUPFAM" id="SSF48403">
    <property type="entry name" value="Ankyrin repeat"/>
    <property type="match status" value="1"/>
</dbReference>
<dbReference type="PANTHER" id="PTHR24166">
    <property type="entry name" value="ROLLING PEBBLES, ISOFORM B"/>
    <property type="match status" value="1"/>
</dbReference>
<evidence type="ECO:0000313" key="9">
    <source>
        <dbReference type="EMBL" id="CAL5139923.1"/>
    </source>
</evidence>
<feature type="region of interest" description="Disordered" evidence="7">
    <location>
        <begin position="769"/>
        <end position="802"/>
    </location>
</feature>
<proteinExistence type="predicted"/>
<evidence type="ECO:0000256" key="5">
    <source>
        <dbReference type="PROSITE-ProRule" id="PRU00023"/>
    </source>
</evidence>
<feature type="compositionally biased region" description="Acidic residues" evidence="7">
    <location>
        <begin position="231"/>
        <end position="250"/>
    </location>
</feature>
<evidence type="ECO:0000256" key="7">
    <source>
        <dbReference type="SAM" id="MobiDB-lite"/>
    </source>
</evidence>
<gene>
    <name evidence="9" type="ORF">CDAUBV1_LOCUS15110</name>
</gene>
<dbReference type="InterPro" id="IPR002110">
    <property type="entry name" value="Ankyrin_rpt"/>
</dbReference>
<dbReference type="PANTHER" id="PTHR24166:SF48">
    <property type="entry name" value="PROTEIN VAPYRIN"/>
    <property type="match status" value="1"/>
</dbReference>
<dbReference type="InterPro" id="IPR050889">
    <property type="entry name" value="Dendritic_Spine_Reg/Scaffold"/>
</dbReference>
<accession>A0AAV2TU41</accession>
<evidence type="ECO:0000259" key="8">
    <source>
        <dbReference type="PROSITE" id="PS50089"/>
    </source>
</evidence>
<dbReference type="InterPro" id="IPR036770">
    <property type="entry name" value="Ankyrin_rpt-contain_sf"/>
</dbReference>
<feature type="repeat" description="ANK" evidence="5">
    <location>
        <begin position="72"/>
        <end position="104"/>
    </location>
</feature>
<keyword evidence="4 5" id="KW-0040">ANK repeat</keyword>
<feature type="domain" description="RING-type" evidence="8">
    <location>
        <begin position="492"/>
        <end position="527"/>
    </location>
</feature>
<keyword evidence="1" id="KW-0677">Repeat</keyword>
<dbReference type="Pfam" id="PF13920">
    <property type="entry name" value="zf-C3HC4_3"/>
    <property type="match status" value="1"/>
</dbReference>
<dbReference type="Pfam" id="PF00023">
    <property type="entry name" value="Ank"/>
    <property type="match status" value="2"/>
</dbReference>
<dbReference type="Gene3D" id="1.25.40.20">
    <property type="entry name" value="Ankyrin repeat-containing domain"/>
    <property type="match status" value="1"/>
</dbReference>
<dbReference type="InterPro" id="IPR013083">
    <property type="entry name" value="Znf_RING/FYVE/PHD"/>
</dbReference>
<sequence>MEAVTHSTDFTPDCAYTPVCASSRHKAATSRIWIHDSIIPIVDSVRQQNPIARAVFQHCLQTPWLIDEPQPDGLTALHLASLHGHLEVADLLLQSGADPNLAIHRPAGLLAPRGGGGCDEGGVNASFTPLHLAVHKAHPDVVCLLLCYGARATTHSGEGRSPMQLALTTLAQTHDIQHAGHVPRRFDVALVPFLASVARLLIRMADSLPAPTSGVVGLTPLRQRASRGESEEQLIEIEDNNNSPQDEDGQDLTAESTNLISPSPLCRRLKSTVQATLDTGVPRLVLIAACLASAIGAESWVPNSSTDDDEANVREVEVTTENFVTDIFSECLDPVLQLALQQCHMEAMNSISQIRSQALGSLDVDNRSPRHTSGGASGLLVNMEGDEENLVDTLFQADSQVQSSAISLMPSRSPAVNQSGASADEYLIETEMGNANNTRTALSSLPITIANQLTPQMNNACSRDSQAHLRRSPRRRVLPPALDEIDLEWRECLVCSESDRSTILSPCGHIITCANCTPLIKKCLLCRQRVTGFQKFSSCCECGQSTGVILARPCNHLLWCKSCLKAKVVQLDCVSNTQPIANFNNQTVPPVGATFPSNAQGDVTAEQVATALPAGAAALDSENSSEWRQVSLSKLLSMVDIVSNLLDDLIAGGLCIDGCPVCNGPVEAVWPVIVSCAGVEHQSGIAFVRDTELTEVLGQQAMSTPAEIPTQTLPNVGVNRTSVPPSMYSHTENSPDLLHPANFSSAIPVASVSRHESHTLEMSVQAPRRPLTPNNQIHQNPTGRVDVLTRPRSSRTERGNERELSKLKHELQVMREQAVFLASVTPVQNAYHCGSPKAFSSSRTQERRDMPRFILLSAVSTDRVVLIRALTRVVLLPTHSPSEKPKGYCGAGFCELIGNGGDLQPDPPNKL</sequence>
<dbReference type="PROSITE" id="PS50089">
    <property type="entry name" value="ZF_RING_2"/>
    <property type="match status" value="1"/>
</dbReference>
<dbReference type="SMART" id="SM00184">
    <property type="entry name" value="RING"/>
    <property type="match status" value="2"/>
</dbReference>
<dbReference type="Gene3D" id="3.30.40.10">
    <property type="entry name" value="Zinc/RING finger domain, C3HC4 (zinc finger)"/>
    <property type="match status" value="1"/>
</dbReference>
<feature type="compositionally biased region" description="Polar residues" evidence="7">
    <location>
        <begin position="772"/>
        <end position="782"/>
    </location>
</feature>
<evidence type="ECO:0000256" key="3">
    <source>
        <dbReference type="ARBA" id="ARBA00022833"/>
    </source>
</evidence>
<keyword evidence="2 6" id="KW-0479">Metal-binding</keyword>
<evidence type="ECO:0000313" key="10">
    <source>
        <dbReference type="Proteomes" id="UP001497525"/>
    </source>
</evidence>
<feature type="repeat" description="ANK" evidence="5">
    <location>
        <begin position="125"/>
        <end position="157"/>
    </location>
</feature>
<feature type="region of interest" description="Disordered" evidence="7">
    <location>
        <begin position="213"/>
        <end position="251"/>
    </location>
</feature>
<dbReference type="SMART" id="SM00248">
    <property type="entry name" value="ANK"/>
    <property type="match status" value="2"/>
</dbReference>
<dbReference type="GO" id="GO:0008270">
    <property type="term" value="F:zinc ion binding"/>
    <property type="evidence" value="ECO:0007669"/>
    <property type="project" value="UniProtKB-KW"/>
</dbReference>
<dbReference type="InterPro" id="IPR001841">
    <property type="entry name" value="Znf_RING"/>
</dbReference>
<evidence type="ECO:0000256" key="4">
    <source>
        <dbReference type="ARBA" id="ARBA00023043"/>
    </source>
</evidence>
<organism evidence="9 10">
    <name type="scientific">Calicophoron daubneyi</name>
    <name type="common">Rumen fluke</name>
    <name type="synonym">Paramphistomum daubneyi</name>
    <dbReference type="NCBI Taxonomy" id="300641"/>
    <lineage>
        <taxon>Eukaryota</taxon>
        <taxon>Metazoa</taxon>
        <taxon>Spiralia</taxon>
        <taxon>Lophotrochozoa</taxon>
        <taxon>Platyhelminthes</taxon>
        <taxon>Trematoda</taxon>
        <taxon>Digenea</taxon>
        <taxon>Plagiorchiida</taxon>
        <taxon>Pronocephalata</taxon>
        <taxon>Paramphistomoidea</taxon>
        <taxon>Paramphistomidae</taxon>
        <taxon>Calicophoron</taxon>
    </lineage>
</organism>
<evidence type="ECO:0000256" key="2">
    <source>
        <dbReference type="ARBA" id="ARBA00022771"/>
    </source>
</evidence>
<dbReference type="PROSITE" id="PS50088">
    <property type="entry name" value="ANK_REPEAT"/>
    <property type="match status" value="2"/>
</dbReference>
<dbReference type="EMBL" id="CAXLJL010000678">
    <property type="protein sequence ID" value="CAL5139923.1"/>
    <property type="molecule type" value="Genomic_DNA"/>
</dbReference>
<evidence type="ECO:0000256" key="1">
    <source>
        <dbReference type="ARBA" id="ARBA00022737"/>
    </source>
</evidence>
<protein>
    <recommendedName>
        <fullName evidence="8">RING-type domain-containing protein</fullName>
    </recommendedName>
</protein>
<dbReference type="AlphaFoldDB" id="A0AAV2TU41"/>
<dbReference type="PROSITE" id="PS50297">
    <property type="entry name" value="ANK_REP_REGION"/>
    <property type="match status" value="2"/>
</dbReference>